<evidence type="ECO:0000313" key="2">
    <source>
        <dbReference type="EMBL" id="MBA0126324.1"/>
    </source>
</evidence>
<evidence type="ECO:0000256" key="1">
    <source>
        <dbReference type="SAM" id="Coils"/>
    </source>
</evidence>
<reference evidence="2 3" key="1">
    <citation type="submission" date="2020-07" db="EMBL/GenBank/DDBJ databases">
        <title>Genome of Haloechinothrix sp.</title>
        <authorList>
            <person name="Tang S.-K."/>
            <person name="Yang L."/>
            <person name="Zhu W.-Y."/>
        </authorList>
    </citation>
    <scope>NUCLEOTIDE SEQUENCE [LARGE SCALE GENOMIC DNA]</scope>
    <source>
        <strain evidence="2 3">YIM 98757</strain>
    </source>
</reference>
<dbReference type="GO" id="GO:0003677">
    <property type="term" value="F:DNA binding"/>
    <property type="evidence" value="ECO:0007669"/>
    <property type="project" value="InterPro"/>
</dbReference>
<dbReference type="EMBL" id="JACCKD010000004">
    <property type="protein sequence ID" value="MBA0126324.1"/>
    <property type="molecule type" value="Genomic_DNA"/>
</dbReference>
<dbReference type="SUPFAM" id="SSF47413">
    <property type="entry name" value="lambda repressor-like DNA-binding domains"/>
    <property type="match status" value="1"/>
</dbReference>
<evidence type="ECO:0000313" key="3">
    <source>
        <dbReference type="Proteomes" id="UP000582974"/>
    </source>
</evidence>
<dbReference type="Proteomes" id="UP000582974">
    <property type="component" value="Unassembled WGS sequence"/>
</dbReference>
<gene>
    <name evidence="2" type="ORF">H0B56_12300</name>
</gene>
<keyword evidence="1" id="KW-0175">Coiled coil</keyword>
<name>A0A838AAR2_9PSEU</name>
<comment type="caution">
    <text evidence="2">The sequence shown here is derived from an EMBL/GenBank/DDBJ whole genome shotgun (WGS) entry which is preliminary data.</text>
</comment>
<feature type="coiled-coil region" evidence="1">
    <location>
        <begin position="105"/>
        <end position="132"/>
    </location>
</feature>
<sequence>MAYDEGTLGWWMDQRRGELELTWDQVAERARLSTQTLYEAAAGKRNLRTVNRRKVERALRWDTRSIDAILRGGVPVPADPDLDDDEMIPRDKTEEMIVTHESSTRAQKLRALRDYRRQVAAAKKALQERSNNPPKEQSG</sequence>
<keyword evidence="3" id="KW-1185">Reference proteome</keyword>
<proteinExistence type="predicted"/>
<dbReference type="AlphaFoldDB" id="A0A838AAR2"/>
<accession>A0A838AAR2</accession>
<dbReference type="InterPro" id="IPR010982">
    <property type="entry name" value="Lambda_DNA-bd_dom_sf"/>
</dbReference>
<protein>
    <recommendedName>
        <fullName evidence="4">Helix-turn-helix domain-containing protein</fullName>
    </recommendedName>
</protein>
<organism evidence="2 3">
    <name type="scientific">Haloechinothrix aidingensis</name>
    <dbReference type="NCBI Taxonomy" id="2752311"/>
    <lineage>
        <taxon>Bacteria</taxon>
        <taxon>Bacillati</taxon>
        <taxon>Actinomycetota</taxon>
        <taxon>Actinomycetes</taxon>
        <taxon>Pseudonocardiales</taxon>
        <taxon>Pseudonocardiaceae</taxon>
        <taxon>Haloechinothrix</taxon>
    </lineage>
</organism>
<evidence type="ECO:0008006" key="4">
    <source>
        <dbReference type="Google" id="ProtNLM"/>
    </source>
</evidence>
<dbReference type="RefSeq" id="WP_180893163.1">
    <property type="nucleotide sequence ID" value="NZ_JACCKD010000004.1"/>
</dbReference>